<evidence type="ECO:0000256" key="1">
    <source>
        <dbReference type="SAM" id="MobiDB-lite"/>
    </source>
</evidence>
<reference evidence="2" key="1">
    <citation type="submission" date="2021-06" db="EMBL/GenBank/DDBJ databases">
        <title>Parelaphostrongylus tenuis whole genome reference sequence.</title>
        <authorList>
            <person name="Garwood T.J."/>
            <person name="Larsen P.A."/>
            <person name="Fountain-Jones N.M."/>
            <person name="Garbe J.R."/>
            <person name="Macchietto M.G."/>
            <person name="Kania S.A."/>
            <person name="Gerhold R.W."/>
            <person name="Richards J.E."/>
            <person name="Wolf T.M."/>
        </authorList>
    </citation>
    <scope>NUCLEOTIDE SEQUENCE</scope>
    <source>
        <strain evidence="2">MNPRO001-30</strain>
        <tissue evidence="2">Meninges</tissue>
    </source>
</reference>
<feature type="compositionally biased region" description="Basic and acidic residues" evidence="1">
    <location>
        <begin position="27"/>
        <end position="42"/>
    </location>
</feature>
<dbReference type="Proteomes" id="UP001196413">
    <property type="component" value="Unassembled WGS sequence"/>
</dbReference>
<sequence length="98" mass="11611">MVAFCHEVITIRADNKSNDSDDDVDSDEVHDVDFDDEKPRRKETMQQFAQRELFIKDSYKIDFQTYMIDGDCTLRLYKTASMLLHGMLPYMFCDWVVI</sequence>
<gene>
    <name evidence="2" type="ORF">KIN20_024040</name>
</gene>
<dbReference type="AlphaFoldDB" id="A0AAD5QTC7"/>
<organism evidence="2 3">
    <name type="scientific">Parelaphostrongylus tenuis</name>
    <name type="common">Meningeal worm</name>
    <dbReference type="NCBI Taxonomy" id="148309"/>
    <lineage>
        <taxon>Eukaryota</taxon>
        <taxon>Metazoa</taxon>
        <taxon>Ecdysozoa</taxon>
        <taxon>Nematoda</taxon>
        <taxon>Chromadorea</taxon>
        <taxon>Rhabditida</taxon>
        <taxon>Rhabditina</taxon>
        <taxon>Rhabditomorpha</taxon>
        <taxon>Strongyloidea</taxon>
        <taxon>Metastrongylidae</taxon>
        <taxon>Parelaphostrongylus</taxon>
    </lineage>
</organism>
<keyword evidence="3" id="KW-1185">Reference proteome</keyword>
<comment type="caution">
    <text evidence="2">The sequence shown here is derived from an EMBL/GenBank/DDBJ whole genome shotgun (WGS) entry which is preliminary data.</text>
</comment>
<proteinExistence type="predicted"/>
<feature type="region of interest" description="Disordered" evidence="1">
    <location>
        <begin position="15"/>
        <end position="42"/>
    </location>
</feature>
<name>A0AAD5QTC7_PARTN</name>
<dbReference type="EMBL" id="JAHQIW010004855">
    <property type="protein sequence ID" value="KAJ1364048.1"/>
    <property type="molecule type" value="Genomic_DNA"/>
</dbReference>
<accession>A0AAD5QTC7</accession>
<evidence type="ECO:0000313" key="3">
    <source>
        <dbReference type="Proteomes" id="UP001196413"/>
    </source>
</evidence>
<protein>
    <submittedName>
        <fullName evidence="2">Uncharacterized protein</fullName>
    </submittedName>
</protein>
<evidence type="ECO:0000313" key="2">
    <source>
        <dbReference type="EMBL" id="KAJ1364048.1"/>
    </source>
</evidence>